<dbReference type="Gene3D" id="1.10.10.60">
    <property type="entry name" value="Homeodomain-like"/>
    <property type="match status" value="1"/>
</dbReference>
<dbReference type="RefSeq" id="WP_190260159.1">
    <property type="nucleotide sequence ID" value="NZ_CP053923.1"/>
</dbReference>
<accession>A0A7H1N1Q4</accession>
<evidence type="ECO:0000313" key="1">
    <source>
        <dbReference type="EMBL" id="QNT69640.1"/>
    </source>
</evidence>
<dbReference type="Proteomes" id="UP000516369">
    <property type="component" value="Chromosome"/>
</dbReference>
<dbReference type="InterPro" id="IPR011681">
    <property type="entry name" value="GcrA"/>
</dbReference>
<dbReference type="KEGG" id="dvn:HQ394_10300"/>
<keyword evidence="2" id="KW-1185">Reference proteome</keyword>
<dbReference type="AlphaFoldDB" id="A0A7H1N1Q4"/>
<sequence>MTSAEWTPERIAALIALWNEELSTSEIGRRLGITKNAVIGKVHRLGLPKRRPSAKDDEDTADVADVVKLEALTSEMCSWPVGNPGDKAFHFCGEQVVPGKPYCSKHCAVAYIRTGRDRGQTSVA</sequence>
<dbReference type="EMBL" id="CP053923">
    <property type="protein sequence ID" value="QNT69640.1"/>
    <property type="molecule type" value="Genomic_DNA"/>
</dbReference>
<organism evidence="1 2">
    <name type="scientific">Defluviicoccus vanus</name>
    <dbReference type="NCBI Taxonomy" id="111831"/>
    <lineage>
        <taxon>Bacteria</taxon>
        <taxon>Pseudomonadati</taxon>
        <taxon>Pseudomonadota</taxon>
        <taxon>Alphaproteobacteria</taxon>
        <taxon>Rhodospirillales</taxon>
        <taxon>Rhodospirillaceae</taxon>
        <taxon>Defluviicoccus</taxon>
    </lineage>
</organism>
<protein>
    <submittedName>
        <fullName evidence="1">Global cell cycle regulator GcrA-like protein</fullName>
    </submittedName>
</protein>
<evidence type="ECO:0000313" key="2">
    <source>
        <dbReference type="Proteomes" id="UP000516369"/>
    </source>
</evidence>
<gene>
    <name evidence="1" type="ORF">HQ394_10300</name>
</gene>
<proteinExistence type="predicted"/>
<dbReference type="Pfam" id="PF07750">
    <property type="entry name" value="GcrA"/>
    <property type="match status" value="2"/>
</dbReference>
<reference evidence="1 2" key="1">
    <citation type="submission" date="2020-05" db="EMBL/GenBank/DDBJ databases">
        <title>Complete closed genome sequence of Defluviicoccus vanus.</title>
        <authorList>
            <person name="Bessarab I."/>
            <person name="Arumugam K."/>
            <person name="Maszenan A.M."/>
            <person name="Seviour R.J."/>
            <person name="Williams R.B."/>
        </authorList>
    </citation>
    <scope>NUCLEOTIDE SEQUENCE [LARGE SCALE GENOMIC DNA]</scope>
    <source>
        <strain evidence="1 2">Ben 114</strain>
    </source>
</reference>
<name>A0A7H1N1Q4_9PROT</name>